<evidence type="ECO:0000256" key="1">
    <source>
        <dbReference type="SAM" id="MobiDB-lite"/>
    </source>
</evidence>
<dbReference type="EMBL" id="OC317304">
    <property type="protein sequence ID" value="CAD7396019.1"/>
    <property type="molecule type" value="Genomic_DNA"/>
</dbReference>
<dbReference type="GO" id="GO:0043130">
    <property type="term" value="F:ubiquitin binding"/>
    <property type="evidence" value="ECO:0007669"/>
    <property type="project" value="InterPro"/>
</dbReference>
<gene>
    <name evidence="3" type="ORF">TCEB3V08_LOCUS3420</name>
</gene>
<organism evidence="3">
    <name type="scientific">Timema cristinae</name>
    <name type="common">Walking stick</name>
    <dbReference type="NCBI Taxonomy" id="61476"/>
    <lineage>
        <taxon>Eukaryota</taxon>
        <taxon>Metazoa</taxon>
        <taxon>Ecdysozoa</taxon>
        <taxon>Arthropoda</taxon>
        <taxon>Hexapoda</taxon>
        <taxon>Insecta</taxon>
        <taxon>Pterygota</taxon>
        <taxon>Neoptera</taxon>
        <taxon>Polyneoptera</taxon>
        <taxon>Phasmatodea</taxon>
        <taxon>Timematodea</taxon>
        <taxon>Timematoidea</taxon>
        <taxon>Timematidae</taxon>
        <taxon>Timema</taxon>
    </lineage>
</organism>
<feature type="region of interest" description="Disordered" evidence="1">
    <location>
        <begin position="46"/>
        <end position="91"/>
    </location>
</feature>
<dbReference type="InterPro" id="IPR003892">
    <property type="entry name" value="CUE"/>
</dbReference>
<protein>
    <recommendedName>
        <fullName evidence="2">CUE domain-containing protein</fullName>
    </recommendedName>
</protein>
<feature type="compositionally biased region" description="Basic and acidic residues" evidence="1">
    <location>
        <begin position="61"/>
        <end position="85"/>
    </location>
</feature>
<feature type="domain" description="CUE" evidence="2">
    <location>
        <begin position="14"/>
        <end position="34"/>
    </location>
</feature>
<evidence type="ECO:0000259" key="2">
    <source>
        <dbReference type="Pfam" id="PF02845"/>
    </source>
</evidence>
<name>A0A7R9CIM5_TIMCR</name>
<evidence type="ECO:0000313" key="3">
    <source>
        <dbReference type="EMBL" id="CAD7396019.1"/>
    </source>
</evidence>
<sequence>MATVQQQTTQLEFHQAMADFKTMFPDMDDEVIEYYDTFYFALHVKRKKPDKSSDNSDEQEEKPIKTTMEDNHPQELVKEPSDEARIPGGFVGNLDPSLTYTKLIQTLDSGS</sequence>
<proteinExistence type="predicted"/>
<accession>A0A7R9CIM5</accession>
<dbReference type="SUPFAM" id="SSF46934">
    <property type="entry name" value="UBA-like"/>
    <property type="match status" value="1"/>
</dbReference>
<reference evidence="3" key="1">
    <citation type="submission" date="2020-11" db="EMBL/GenBank/DDBJ databases">
        <authorList>
            <person name="Tran Van P."/>
        </authorList>
    </citation>
    <scope>NUCLEOTIDE SEQUENCE</scope>
</reference>
<dbReference type="AlphaFoldDB" id="A0A7R9CIM5"/>
<dbReference type="Pfam" id="PF02845">
    <property type="entry name" value="CUE"/>
    <property type="match status" value="1"/>
</dbReference>
<dbReference type="InterPro" id="IPR009060">
    <property type="entry name" value="UBA-like_sf"/>
</dbReference>
<dbReference type="Gene3D" id="1.10.8.10">
    <property type="entry name" value="DNA helicase RuvA subunit, C-terminal domain"/>
    <property type="match status" value="1"/>
</dbReference>